<dbReference type="PANTHER" id="PTHR43736:SF4">
    <property type="entry name" value="SLR1690 PROTEIN"/>
    <property type="match status" value="1"/>
</dbReference>
<dbReference type="eggNOG" id="COG4111">
    <property type="taxonomic scope" value="Bacteria"/>
</dbReference>
<dbReference type="OrthoDB" id="9786141at2"/>
<organism evidence="3 4">
    <name type="scientific">Companilactobacillus nodensis DSM 19682 = JCM 14932 = NBRC 107160</name>
    <dbReference type="NCBI Taxonomy" id="1423775"/>
    <lineage>
        <taxon>Bacteria</taxon>
        <taxon>Bacillati</taxon>
        <taxon>Bacillota</taxon>
        <taxon>Bacilli</taxon>
        <taxon>Lactobacillales</taxon>
        <taxon>Lactobacillaceae</taxon>
        <taxon>Companilactobacillus</taxon>
    </lineage>
</organism>
<dbReference type="InterPro" id="IPR015797">
    <property type="entry name" value="NUDIX_hydrolase-like_dom_sf"/>
</dbReference>
<dbReference type="Gene3D" id="1.10.10.10">
    <property type="entry name" value="Winged helix-like DNA-binding domain superfamily/Winged helix DNA-binding domain"/>
    <property type="match status" value="1"/>
</dbReference>
<dbReference type="EMBL" id="AZDZ01000001">
    <property type="protein sequence ID" value="KRK81194.1"/>
    <property type="molecule type" value="Genomic_DNA"/>
</dbReference>
<dbReference type="Pfam" id="PF00293">
    <property type="entry name" value="NUDIX"/>
    <property type="match status" value="1"/>
</dbReference>
<dbReference type="AlphaFoldDB" id="A0A0R1KM97"/>
<keyword evidence="4" id="KW-1185">Reference proteome</keyword>
<proteinExistence type="predicted"/>
<name>A0A0R1KM97_9LACO</name>
<dbReference type="SUPFAM" id="SSF55811">
    <property type="entry name" value="Nudix"/>
    <property type="match status" value="1"/>
</dbReference>
<dbReference type="PANTHER" id="PTHR43736">
    <property type="entry name" value="ADP-RIBOSE PYROPHOSPHATASE"/>
    <property type="match status" value="1"/>
</dbReference>
<dbReference type="RefSeq" id="WP_025023374.1">
    <property type="nucleotide sequence ID" value="NZ_AZDZ01000001.1"/>
</dbReference>
<evidence type="ECO:0000313" key="4">
    <source>
        <dbReference type="Proteomes" id="UP000051248"/>
    </source>
</evidence>
<dbReference type="InterPro" id="IPR054105">
    <property type="entry name" value="WHD_NrtR"/>
</dbReference>
<gene>
    <name evidence="3" type="ORF">FD03_GL000786</name>
</gene>
<accession>A0A0R1KM97</accession>
<dbReference type="eggNOG" id="COG1051">
    <property type="taxonomic scope" value="Bacteria"/>
</dbReference>
<dbReference type="InterPro" id="IPR000086">
    <property type="entry name" value="NUDIX_hydrolase_dom"/>
</dbReference>
<dbReference type="SUPFAM" id="SSF46785">
    <property type="entry name" value="Winged helix' DNA-binding domain"/>
    <property type="match status" value="1"/>
</dbReference>
<evidence type="ECO:0000313" key="3">
    <source>
        <dbReference type="EMBL" id="KRK81194.1"/>
    </source>
</evidence>
<dbReference type="Pfam" id="PF21906">
    <property type="entry name" value="WHD_NrtR"/>
    <property type="match status" value="1"/>
</dbReference>
<sequence>MINRPLISITNVIWSFDIESNSLLVLLLKRSESPYKGKWGLPMTYLRENESADEASLRLVKEKIGVKLSKVNTEQLQTFTNVNRVKGERTLSLTYMIYLPDMPKLVAGYGADDARWFRISANNHSYQLRNGDLEFKTLSEKVSDEKFYSTTDHVLVSDHELILRTAFTRIRNRLDYLPTILLVLGPTFTLRRARMIYAIFLRVKLSEIDNSNFRKTHGSLFVDSGYEHKPRSGRPAKIYRLK</sequence>
<dbReference type="CDD" id="cd18873">
    <property type="entry name" value="NUDIX_NadM_like"/>
    <property type="match status" value="1"/>
</dbReference>
<reference evidence="3 4" key="1">
    <citation type="journal article" date="2015" name="Genome Announc.">
        <title>Expanding the biotechnology potential of lactobacilli through comparative genomics of 213 strains and associated genera.</title>
        <authorList>
            <person name="Sun Z."/>
            <person name="Harris H.M."/>
            <person name="McCann A."/>
            <person name="Guo C."/>
            <person name="Argimon S."/>
            <person name="Zhang W."/>
            <person name="Yang X."/>
            <person name="Jeffery I.B."/>
            <person name="Cooney J.C."/>
            <person name="Kagawa T.F."/>
            <person name="Liu W."/>
            <person name="Song Y."/>
            <person name="Salvetti E."/>
            <person name="Wrobel A."/>
            <person name="Rasinkangas P."/>
            <person name="Parkhill J."/>
            <person name="Rea M.C."/>
            <person name="O'Sullivan O."/>
            <person name="Ritari J."/>
            <person name="Douillard F.P."/>
            <person name="Paul Ross R."/>
            <person name="Yang R."/>
            <person name="Briner A.E."/>
            <person name="Felis G.E."/>
            <person name="de Vos W.M."/>
            <person name="Barrangou R."/>
            <person name="Klaenhammer T.R."/>
            <person name="Caufield P.W."/>
            <person name="Cui Y."/>
            <person name="Zhang H."/>
            <person name="O'Toole P.W."/>
        </authorList>
    </citation>
    <scope>NUCLEOTIDE SEQUENCE [LARGE SCALE GENOMIC DNA]</scope>
    <source>
        <strain evidence="3 4">DSM 19682</strain>
    </source>
</reference>
<evidence type="ECO:0000259" key="1">
    <source>
        <dbReference type="Pfam" id="PF00293"/>
    </source>
</evidence>
<dbReference type="Gene3D" id="3.90.79.10">
    <property type="entry name" value="Nucleoside Triphosphate Pyrophosphohydrolase"/>
    <property type="match status" value="1"/>
</dbReference>
<dbReference type="InterPro" id="IPR036388">
    <property type="entry name" value="WH-like_DNA-bd_sf"/>
</dbReference>
<dbReference type="Proteomes" id="UP000051248">
    <property type="component" value="Unassembled WGS sequence"/>
</dbReference>
<feature type="domain" description="Nudix hydrolase" evidence="1">
    <location>
        <begin position="25"/>
        <end position="124"/>
    </location>
</feature>
<dbReference type="STRING" id="1423775.FD03_GL000786"/>
<dbReference type="PATRIC" id="fig|1423775.4.peg.803"/>
<protein>
    <submittedName>
        <fullName evidence="3">Uncharacterized protein</fullName>
    </submittedName>
</protein>
<dbReference type="InterPro" id="IPR036390">
    <property type="entry name" value="WH_DNA-bd_sf"/>
</dbReference>
<comment type="caution">
    <text evidence="3">The sequence shown here is derived from an EMBL/GenBank/DDBJ whole genome shotgun (WGS) entry which is preliminary data.</text>
</comment>
<evidence type="ECO:0000259" key="2">
    <source>
        <dbReference type="Pfam" id="PF21906"/>
    </source>
</evidence>
<feature type="domain" description="NrtR DNA-binding winged helix" evidence="2">
    <location>
        <begin position="183"/>
        <end position="241"/>
    </location>
</feature>